<organism evidence="1">
    <name type="scientific">Lepeophtheirus salmonis</name>
    <name type="common">Salmon louse</name>
    <name type="synonym">Caligus salmonis</name>
    <dbReference type="NCBI Taxonomy" id="72036"/>
    <lineage>
        <taxon>Eukaryota</taxon>
        <taxon>Metazoa</taxon>
        <taxon>Ecdysozoa</taxon>
        <taxon>Arthropoda</taxon>
        <taxon>Crustacea</taxon>
        <taxon>Multicrustacea</taxon>
        <taxon>Hexanauplia</taxon>
        <taxon>Copepoda</taxon>
        <taxon>Siphonostomatoida</taxon>
        <taxon>Caligidae</taxon>
        <taxon>Lepeophtheirus</taxon>
    </lineage>
</organism>
<name>A0A0K2TLD7_LEPSM</name>
<protein>
    <submittedName>
        <fullName evidence="1">Uncharacterized protein</fullName>
    </submittedName>
</protein>
<feature type="non-terminal residue" evidence="1">
    <location>
        <position position="1"/>
    </location>
</feature>
<accession>A0A0K2TLD7</accession>
<proteinExistence type="predicted"/>
<sequence length="59" mass="7126">VFFFFLNLTIKYDSILAKHIKNYDTQLIKWQKQLYKWSQQRGSSIGWFATSLSDIIFFT</sequence>
<evidence type="ECO:0000313" key="1">
    <source>
        <dbReference type="EMBL" id="CDW26640.1"/>
    </source>
</evidence>
<dbReference type="AlphaFoldDB" id="A0A0K2TLD7"/>
<dbReference type="EMBL" id="HACA01009279">
    <property type="protein sequence ID" value="CDW26640.1"/>
    <property type="molecule type" value="Transcribed_RNA"/>
</dbReference>
<reference evidence="1" key="1">
    <citation type="submission" date="2014-05" db="EMBL/GenBank/DDBJ databases">
        <authorList>
            <person name="Chronopoulou M."/>
        </authorList>
    </citation>
    <scope>NUCLEOTIDE SEQUENCE</scope>
    <source>
        <tissue evidence="1">Whole organism</tissue>
    </source>
</reference>